<evidence type="ECO:0000313" key="3">
    <source>
        <dbReference type="EMBL" id="SMF60362.1"/>
    </source>
</evidence>
<keyword evidence="4" id="KW-1185">Reference proteome</keyword>
<evidence type="ECO:0000256" key="1">
    <source>
        <dbReference type="ARBA" id="ARBA00022884"/>
    </source>
</evidence>
<dbReference type="Pfam" id="PF04352">
    <property type="entry name" value="ProQ"/>
    <property type="match status" value="1"/>
</dbReference>
<dbReference type="SMART" id="SM00945">
    <property type="entry name" value="ProQ"/>
    <property type="match status" value="1"/>
</dbReference>
<proteinExistence type="predicted"/>
<dbReference type="GO" id="GO:0003723">
    <property type="term" value="F:RNA binding"/>
    <property type="evidence" value="ECO:0007669"/>
    <property type="project" value="UniProtKB-KW"/>
</dbReference>
<reference evidence="4" key="1">
    <citation type="submission" date="2017-04" db="EMBL/GenBank/DDBJ databases">
        <authorList>
            <person name="Varghese N."/>
            <person name="Submissions S."/>
        </authorList>
    </citation>
    <scope>NUCLEOTIDE SEQUENCE [LARGE SCALE GENOMIC DNA]</scope>
    <source>
        <strain evidence="4">B4P</strain>
    </source>
</reference>
<dbReference type="InterPro" id="IPR016103">
    <property type="entry name" value="ProQ/FinO"/>
</dbReference>
<name>A0A1X7FY99_9HYPH</name>
<dbReference type="InterPro" id="IPR036442">
    <property type="entry name" value="ProQ/FinO_sf"/>
</dbReference>
<dbReference type="Gene3D" id="1.10.1710.10">
    <property type="entry name" value="ProQ/FinO domain"/>
    <property type="match status" value="1"/>
</dbReference>
<keyword evidence="1" id="KW-0694">RNA-binding</keyword>
<dbReference type="Proteomes" id="UP000192903">
    <property type="component" value="Unassembled WGS sequence"/>
</dbReference>
<dbReference type="SUPFAM" id="SSF48657">
    <property type="entry name" value="FinO-like"/>
    <property type="match status" value="1"/>
</dbReference>
<feature type="domain" description="ProQ/FinO" evidence="2">
    <location>
        <begin position="23"/>
        <end position="131"/>
    </location>
</feature>
<dbReference type="AlphaFoldDB" id="A0A1X7FY99"/>
<evidence type="ECO:0000313" key="4">
    <source>
        <dbReference type="Proteomes" id="UP000192903"/>
    </source>
</evidence>
<sequence length="157" mass="17623">MDRPWKVSRGPIAATEMDVKKSEAINAMLIHPIKVLPSNVGDPIRPFALGLFQEIRLLLKPECGVTALRRATGAYVRSKRYYFASAQPDSMRHDIDGNPVEPLTIEDRLAAQERFLSLKTDRSEEVLIEKIVPPAPPQLTKTDQIRAALLGRRAVRQ</sequence>
<dbReference type="OrthoDB" id="8303968at2"/>
<gene>
    <name evidence="3" type="ORF">SAMN02982989_1054</name>
</gene>
<evidence type="ECO:0000259" key="2">
    <source>
        <dbReference type="SMART" id="SM00945"/>
    </source>
</evidence>
<dbReference type="RefSeq" id="WP_085423928.1">
    <property type="nucleotide sequence ID" value="NZ_FXAF01000008.1"/>
</dbReference>
<accession>A0A1X7FY99</accession>
<dbReference type="EMBL" id="FXAF01000008">
    <property type="protein sequence ID" value="SMF60362.1"/>
    <property type="molecule type" value="Genomic_DNA"/>
</dbReference>
<protein>
    <submittedName>
        <fullName evidence="3">ProQ/FINO family protein</fullName>
    </submittedName>
</protein>
<organism evidence="3 4">
    <name type="scientific">Xaviernesmea oryzae</name>
    <dbReference type="NCBI Taxonomy" id="464029"/>
    <lineage>
        <taxon>Bacteria</taxon>
        <taxon>Pseudomonadati</taxon>
        <taxon>Pseudomonadota</taxon>
        <taxon>Alphaproteobacteria</taxon>
        <taxon>Hyphomicrobiales</taxon>
        <taxon>Rhizobiaceae</taxon>
        <taxon>Rhizobium/Agrobacterium group</taxon>
        <taxon>Xaviernesmea</taxon>
    </lineage>
</organism>